<dbReference type="AlphaFoldDB" id="A0A409WGZ4"/>
<comment type="caution">
    <text evidence="2">The sequence shown here is derived from an EMBL/GenBank/DDBJ whole genome shotgun (WGS) entry which is preliminary data.</text>
</comment>
<keyword evidence="3" id="KW-1185">Reference proteome</keyword>
<feature type="compositionally biased region" description="Basic and acidic residues" evidence="1">
    <location>
        <begin position="17"/>
        <end position="28"/>
    </location>
</feature>
<dbReference type="EMBL" id="NHYD01003434">
    <property type="protein sequence ID" value="PPQ77782.1"/>
    <property type="molecule type" value="Genomic_DNA"/>
</dbReference>
<evidence type="ECO:0000313" key="3">
    <source>
        <dbReference type="Proteomes" id="UP000283269"/>
    </source>
</evidence>
<proteinExistence type="predicted"/>
<dbReference type="InParanoid" id="A0A409WGZ4"/>
<protein>
    <submittedName>
        <fullName evidence="2">Uncharacterized protein</fullName>
    </submittedName>
</protein>
<gene>
    <name evidence="2" type="ORF">CVT25_011217</name>
</gene>
<reference evidence="2 3" key="1">
    <citation type="journal article" date="2018" name="Evol. Lett.">
        <title>Horizontal gene cluster transfer increased hallucinogenic mushroom diversity.</title>
        <authorList>
            <person name="Reynolds H.T."/>
            <person name="Vijayakumar V."/>
            <person name="Gluck-Thaler E."/>
            <person name="Korotkin H.B."/>
            <person name="Matheny P.B."/>
            <person name="Slot J.C."/>
        </authorList>
    </citation>
    <scope>NUCLEOTIDE SEQUENCE [LARGE SCALE GENOMIC DNA]</scope>
    <source>
        <strain evidence="2 3">2631</strain>
    </source>
</reference>
<accession>A0A409WGZ4</accession>
<organism evidence="2 3">
    <name type="scientific">Psilocybe cyanescens</name>
    <dbReference type="NCBI Taxonomy" id="93625"/>
    <lineage>
        <taxon>Eukaryota</taxon>
        <taxon>Fungi</taxon>
        <taxon>Dikarya</taxon>
        <taxon>Basidiomycota</taxon>
        <taxon>Agaricomycotina</taxon>
        <taxon>Agaricomycetes</taxon>
        <taxon>Agaricomycetidae</taxon>
        <taxon>Agaricales</taxon>
        <taxon>Agaricineae</taxon>
        <taxon>Strophariaceae</taxon>
        <taxon>Psilocybe</taxon>
    </lineage>
</organism>
<evidence type="ECO:0000313" key="2">
    <source>
        <dbReference type="EMBL" id="PPQ77782.1"/>
    </source>
</evidence>
<feature type="region of interest" description="Disordered" evidence="1">
    <location>
        <begin position="17"/>
        <end position="38"/>
    </location>
</feature>
<evidence type="ECO:0000256" key="1">
    <source>
        <dbReference type="SAM" id="MobiDB-lite"/>
    </source>
</evidence>
<dbReference type="Proteomes" id="UP000283269">
    <property type="component" value="Unassembled WGS sequence"/>
</dbReference>
<sequence length="62" mass="6657">MLMEDLVLRGASTGARLDGRGLAGRESESVQSESLTEVAPMVTEAQSTMRARKRGFFGAVKL</sequence>
<name>A0A409WGZ4_PSICY</name>